<sequence>MVDSYLKQRSAKDWKKSEKHGAGEWLAERWTSVALFFLTLWAAWSAFGLANQGYEAALAFVKVPLNAGLLAATFVITMWHTYMGLNANVLDYFPNSRALRLLNLLFCLAVLAVALGGIYLAFKA</sequence>
<evidence type="ECO:0000256" key="16">
    <source>
        <dbReference type="SAM" id="Phobius"/>
    </source>
</evidence>
<evidence type="ECO:0000256" key="3">
    <source>
        <dbReference type="ARBA" id="ARBA00004141"/>
    </source>
</evidence>
<evidence type="ECO:0000256" key="13">
    <source>
        <dbReference type="ARBA" id="ARBA00022989"/>
    </source>
</evidence>
<comment type="pathway">
    <text evidence="4">Carbohydrate metabolism; tricarboxylic acid cycle.</text>
</comment>
<dbReference type="AlphaFoldDB" id="A0A3G9G385"/>
<evidence type="ECO:0000256" key="8">
    <source>
        <dbReference type="ARBA" id="ARBA00022532"/>
    </source>
</evidence>
<evidence type="ECO:0000313" key="18">
    <source>
        <dbReference type="Proteomes" id="UP000278756"/>
    </source>
</evidence>
<gene>
    <name evidence="17" type="ORF">EM6_1721</name>
</gene>
<organism evidence="17 18">
    <name type="scientific">Asticcacaulis excentricus</name>
    <dbReference type="NCBI Taxonomy" id="78587"/>
    <lineage>
        <taxon>Bacteria</taxon>
        <taxon>Pseudomonadati</taxon>
        <taxon>Pseudomonadota</taxon>
        <taxon>Alphaproteobacteria</taxon>
        <taxon>Caulobacterales</taxon>
        <taxon>Caulobacteraceae</taxon>
        <taxon>Asticcacaulis</taxon>
    </lineage>
</organism>
<protein>
    <recommendedName>
        <fullName evidence="6">Succinate dehydrogenase hydrophobic membrane anchor subunit</fullName>
    </recommendedName>
</protein>
<comment type="function">
    <text evidence="2">Membrane-anchoring subunit of succinate dehydrogenase (SDH).</text>
</comment>
<dbReference type="Pfam" id="PF01127">
    <property type="entry name" value="Sdh_cyt"/>
    <property type="match status" value="1"/>
</dbReference>
<feature type="transmembrane region" description="Helical" evidence="16">
    <location>
        <begin position="63"/>
        <end position="82"/>
    </location>
</feature>
<dbReference type="UniPathway" id="UPA00223"/>
<proteinExistence type="predicted"/>
<feature type="transmembrane region" description="Helical" evidence="16">
    <location>
        <begin position="102"/>
        <end position="122"/>
    </location>
</feature>
<comment type="subcellular location">
    <subcellularLocation>
        <location evidence="3">Membrane</location>
        <topology evidence="3">Multi-pass membrane protein</topology>
    </subcellularLocation>
</comment>
<keyword evidence="10 16" id="KW-0812">Transmembrane</keyword>
<keyword evidence="7" id="KW-0813">Transport</keyword>
<comment type="cofactor">
    <cofactor evidence="1">
        <name>heme</name>
        <dbReference type="ChEBI" id="CHEBI:30413"/>
    </cofactor>
</comment>
<evidence type="ECO:0000256" key="14">
    <source>
        <dbReference type="ARBA" id="ARBA00023004"/>
    </source>
</evidence>
<dbReference type="GO" id="GO:0046872">
    <property type="term" value="F:metal ion binding"/>
    <property type="evidence" value="ECO:0007669"/>
    <property type="project" value="UniProtKB-KW"/>
</dbReference>
<accession>A0A3G9G385</accession>
<dbReference type="NCBIfam" id="TIGR02968">
    <property type="entry name" value="succ_dehyd_anc"/>
    <property type="match status" value="1"/>
</dbReference>
<dbReference type="InterPro" id="IPR014312">
    <property type="entry name" value="Succ_DH_anchor"/>
</dbReference>
<evidence type="ECO:0000256" key="2">
    <source>
        <dbReference type="ARBA" id="ARBA00004050"/>
    </source>
</evidence>
<evidence type="ECO:0000256" key="4">
    <source>
        <dbReference type="ARBA" id="ARBA00005163"/>
    </source>
</evidence>
<evidence type="ECO:0000313" key="17">
    <source>
        <dbReference type="EMBL" id="BBF81126.1"/>
    </source>
</evidence>
<dbReference type="GO" id="GO:0006099">
    <property type="term" value="P:tricarboxylic acid cycle"/>
    <property type="evidence" value="ECO:0007669"/>
    <property type="project" value="UniProtKB-UniPathway"/>
</dbReference>
<feature type="transmembrane region" description="Helical" evidence="16">
    <location>
        <begin position="30"/>
        <end position="51"/>
    </location>
</feature>
<comment type="subunit">
    <text evidence="5">Part of an enzyme complex containing four subunits: a flavoprotein, an iron-sulfur protein, plus two membrane-anchoring proteins, SdhC and SdhD.</text>
</comment>
<evidence type="ECO:0000256" key="9">
    <source>
        <dbReference type="ARBA" id="ARBA00022617"/>
    </source>
</evidence>
<evidence type="ECO:0000256" key="10">
    <source>
        <dbReference type="ARBA" id="ARBA00022692"/>
    </source>
</evidence>
<dbReference type="GO" id="GO:0016020">
    <property type="term" value="C:membrane"/>
    <property type="evidence" value="ECO:0007669"/>
    <property type="project" value="UniProtKB-SubCell"/>
</dbReference>
<keyword evidence="11" id="KW-0479">Metal-binding</keyword>
<reference evidence="18" key="1">
    <citation type="journal article" date="2017" name="Biotechnol. Biofuels">
        <title>Evaluation of environmental bacterial communities as a factor affecting the growth of duckweed Lemna minor.</title>
        <authorList>
            <person name="Ishizawa H."/>
            <person name="Kuroda M."/>
            <person name="Morikawa M."/>
            <person name="Ike M."/>
        </authorList>
    </citation>
    <scope>NUCLEOTIDE SEQUENCE [LARGE SCALE GENOMIC DNA]</scope>
    <source>
        <strain evidence="18">M6</strain>
    </source>
</reference>
<name>A0A3G9G385_9CAUL</name>
<evidence type="ECO:0000256" key="15">
    <source>
        <dbReference type="ARBA" id="ARBA00023136"/>
    </source>
</evidence>
<evidence type="ECO:0000256" key="7">
    <source>
        <dbReference type="ARBA" id="ARBA00022448"/>
    </source>
</evidence>
<evidence type="ECO:0000256" key="11">
    <source>
        <dbReference type="ARBA" id="ARBA00022723"/>
    </source>
</evidence>
<dbReference type="Proteomes" id="UP000278756">
    <property type="component" value="Chromosome 1"/>
</dbReference>
<dbReference type="SUPFAM" id="SSF81343">
    <property type="entry name" value="Fumarate reductase respiratory complex transmembrane subunits"/>
    <property type="match status" value="1"/>
</dbReference>
<evidence type="ECO:0000256" key="12">
    <source>
        <dbReference type="ARBA" id="ARBA00022982"/>
    </source>
</evidence>
<evidence type="ECO:0000256" key="6">
    <source>
        <dbReference type="ARBA" id="ARBA00019425"/>
    </source>
</evidence>
<keyword evidence="8" id="KW-0816">Tricarboxylic acid cycle</keyword>
<keyword evidence="9" id="KW-0349">Heme</keyword>
<dbReference type="InterPro" id="IPR000701">
    <property type="entry name" value="SuccDH_FuR_B_TM-su"/>
</dbReference>
<dbReference type="Gene3D" id="1.20.1300.10">
    <property type="entry name" value="Fumarate reductase/succinate dehydrogenase, transmembrane subunit"/>
    <property type="match status" value="1"/>
</dbReference>
<evidence type="ECO:0000256" key="5">
    <source>
        <dbReference type="ARBA" id="ARBA00011558"/>
    </source>
</evidence>
<dbReference type="OrthoDB" id="9809280at2"/>
<dbReference type="RefSeq" id="WP_126421980.1">
    <property type="nucleotide sequence ID" value="NZ_AP018827.1"/>
</dbReference>
<reference evidence="18" key="2">
    <citation type="journal article" date="2017" name="Plant Physiol. Biochem.">
        <title>Differential oxidative and antioxidative response of duckweed Lemna minor toward plant growth promoting/inhibiting bacteria.</title>
        <authorList>
            <person name="Ishizawa H."/>
            <person name="Kuroda M."/>
            <person name="Morikawa M."/>
            <person name="Ike M."/>
        </authorList>
    </citation>
    <scope>NUCLEOTIDE SEQUENCE [LARGE SCALE GENOMIC DNA]</scope>
    <source>
        <strain evidence="18">M6</strain>
    </source>
</reference>
<keyword evidence="13 16" id="KW-1133">Transmembrane helix</keyword>
<dbReference type="InterPro" id="IPR034804">
    <property type="entry name" value="SQR/QFR_C/D"/>
</dbReference>
<dbReference type="EMBL" id="AP018827">
    <property type="protein sequence ID" value="BBF81126.1"/>
    <property type="molecule type" value="Genomic_DNA"/>
</dbReference>
<keyword evidence="12" id="KW-0249">Electron transport</keyword>
<evidence type="ECO:0000256" key="1">
    <source>
        <dbReference type="ARBA" id="ARBA00001971"/>
    </source>
</evidence>
<keyword evidence="15 16" id="KW-0472">Membrane</keyword>
<dbReference type="GO" id="GO:0020037">
    <property type="term" value="F:heme binding"/>
    <property type="evidence" value="ECO:0007669"/>
    <property type="project" value="InterPro"/>
</dbReference>
<keyword evidence="14" id="KW-0408">Iron</keyword>